<evidence type="ECO:0000259" key="6">
    <source>
        <dbReference type="Pfam" id="PF01957"/>
    </source>
</evidence>
<evidence type="ECO:0000256" key="2">
    <source>
        <dbReference type="ARBA" id="ARBA00022692"/>
    </source>
</evidence>
<dbReference type="InterPro" id="IPR052165">
    <property type="entry name" value="Membrane_assoc_protease"/>
</dbReference>
<evidence type="ECO:0000313" key="7">
    <source>
        <dbReference type="EMBL" id="QCI79752.1"/>
    </source>
</evidence>
<protein>
    <submittedName>
        <fullName evidence="7">NfeD family protein</fullName>
    </submittedName>
</protein>
<feature type="transmembrane region" description="Helical" evidence="5">
    <location>
        <begin position="12"/>
        <end position="30"/>
    </location>
</feature>
<dbReference type="EMBL" id="CP039704">
    <property type="protein sequence ID" value="QCI79752.1"/>
    <property type="molecule type" value="Genomic_DNA"/>
</dbReference>
<keyword evidence="2 5" id="KW-0812">Transmembrane</keyword>
<accession>A0A4D7CC60</accession>
<keyword evidence="8" id="KW-1185">Reference proteome</keyword>
<reference evidence="8" key="1">
    <citation type="submission" date="2019-04" db="EMBL/GenBank/DDBJ databases">
        <title>Complete genome sequence of Sphingomonas sp. W1-2-3.</title>
        <authorList>
            <person name="Im W.T."/>
        </authorList>
    </citation>
    <scope>NUCLEOTIDE SEQUENCE [LARGE SCALE GENOMIC DNA]</scope>
    <source>
        <strain evidence="8">W1-2-3</strain>
    </source>
</reference>
<dbReference type="GO" id="GO:0005886">
    <property type="term" value="C:plasma membrane"/>
    <property type="evidence" value="ECO:0007669"/>
    <property type="project" value="TreeGrafter"/>
</dbReference>
<evidence type="ECO:0000313" key="8">
    <source>
        <dbReference type="Proteomes" id="UP000298714"/>
    </source>
</evidence>
<dbReference type="RefSeq" id="WP_222872576.1">
    <property type="nucleotide sequence ID" value="NZ_CP039704.1"/>
</dbReference>
<sequence>MSLSEIMSGDTGYGWWWVATGLILSALEIFAPGSFMLWVGIACMMTGFLTVAASPAVEVQFMLFAVFAVLNVVVLRTLLRRFPIVSAAPLLNRRGDQLVGQTLKLIEPIEAGTGRARVGDTAWLVRGPDMPNGRMVKVIGVEGAQLVVAPVNP</sequence>
<dbReference type="Pfam" id="PF01957">
    <property type="entry name" value="NfeD"/>
    <property type="match status" value="1"/>
</dbReference>
<feature type="domain" description="NfeD-like C-terminal" evidence="6">
    <location>
        <begin position="96"/>
        <end position="150"/>
    </location>
</feature>
<evidence type="ECO:0000256" key="5">
    <source>
        <dbReference type="SAM" id="Phobius"/>
    </source>
</evidence>
<dbReference type="InterPro" id="IPR002810">
    <property type="entry name" value="NfeD-like_C"/>
</dbReference>
<dbReference type="PANTHER" id="PTHR33507">
    <property type="entry name" value="INNER MEMBRANE PROTEIN YBBJ"/>
    <property type="match status" value="1"/>
</dbReference>
<dbReference type="Proteomes" id="UP000298714">
    <property type="component" value="Chromosome"/>
</dbReference>
<dbReference type="PANTHER" id="PTHR33507:SF3">
    <property type="entry name" value="INNER MEMBRANE PROTEIN YBBJ"/>
    <property type="match status" value="1"/>
</dbReference>
<proteinExistence type="predicted"/>
<dbReference type="Gene3D" id="2.40.50.140">
    <property type="entry name" value="Nucleic acid-binding proteins"/>
    <property type="match status" value="1"/>
</dbReference>
<dbReference type="InterPro" id="IPR012340">
    <property type="entry name" value="NA-bd_OB-fold"/>
</dbReference>
<feature type="transmembrane region" description="Helical" evidence="5">
    <location>
        <begin position="59"/>
        <end position="79"/>
    </location>
</feature>
<name>A0A4D7CC60_9SPHN</name>
<organism evidence="7 8">
    <name type="scientific">Hankyongella ginsenosidimutans</name>
    <dbReference type="NCBI Taxonomy" id="1763828"/>
    <lineage>
        <taxon>Bacteria</taxon>
        <taxon>Pseudomonadati</taxon>
        <taxon>Pseudomonadota</taxon>
        <taxon>Alphaproteobacteria</taxon>
        <taxon>Sphingomonadales</taxon>
        <taxon>Sphingomonadaceae</taxon>
        <taxon>Hankyongella</taxon>
    </lineage>
</organism>
<dbReference type="KEGG" id="hgn:E6W36_10045"/>
<keyword evidence="4 5" id="KW-0472">Membrane</keyword>
<dbReference type="AlphaFoldDB" id="A0A4D7CC60"/>
<evidence type="ECO:0000256" key="4">
    <source>
        <dbReference type="ARBA" id="ARBA00023136"/>
    </source>
</evidence>
<evidence type="ECO:0000256" key="1">
    <source>
        <dbReference type="ARBA" id="ARBA00004141"/>
    </source>
</evidence>
<comment type="subcellular location">
    <subcellularLocation>
        <location evidence="1">Membrane</location>
        <topology evidence="1">Multi-pass membrane protein</topology>
    </subcellularLocation>
</comment>
<evidence type="ECO:0000256" key="3">
    <source>
        <dbReference type="ARBA" id="ARBA00022989"/>
    </source>
</evidence>
<gene>
    <name evidence="7" type="ORF">E6W36_10045</name>
</gene>
<keyword evidence="3 5" id="KW-1133">Transmembrane helix</keyword>